<dbReference type="SMART" id="SM00382">
    <property type="entry name" value="AAA"/>
    <property type="match status" value="1"/>
</dbReference>
<gene>
    <name evidence="11" type="ORF">BWQ96_09570</name>
</gene>
<dbReference type="CDD" id="cd18809">
    <property type="entry name" value="SF1_C_RecD"/>
    <property type="match status" value="1"/>
</dbReference>
<keyword evidence="5 9" id="KW-0067">ATP-binding</keyword>
<dbReference type="PANTHER" id="PTHR47642">
    <property type="entry name" value="ATP-DEPENDENT DNA HELICASE"/>
    <property type="match status" value="1"/>
</dbReference>
<dbReference type="GO" id="GO:0043139">
    <property type="term" value="F:5'-3' DNA helicase activity"/>
    <property type="evidence" value="ECO:0007669"/>
    <property type="project" value="UniProtKB-EC"/>
</dbReference>
<dbReference type="PANTHER" id="PTHR47642:SF5">
    <property type="entry name" value="ATP-DEPENDENT DNA HELICASE"/>
    <property type="match status" value="1"/>
</dbReference>
<dbReference type="InterPro" id="IPR003593">
    <property type="entry name" value="AAA+_ATPase"/>
</dbReference>
<evidence type="ECO:0000256" key="9">
    <source>
        <dbReference type="RuleBase" id="RU363044"/>
    </source>
</evidence>
<accession>A0A2V3IF91</accession>
<evidence type="ECO:0000313" key="11">
    <source>
        <dbReference type="EMBL" id="PXF40737.1"/>
    </source>
</evidence>
<dbReference type="GO" id="GO:0016887">
    <property type="term" value="F:ATP hydrolysis activity"/>
    <property type="evidence" value="ECO:0007669"/>
    <property type="project" value="RHEA"/>
</dbReference>
<dbReference type="AlphaFoldDB" id="A0A2V3IF91"/>
<keyword evidence="3 9" id="KW-0378">Hydrolase</keyword>
<evidence type="ECO:0000256" key="2">
    <source>
        <dbReference type="ARBA" id="ARBA00022763"/>
    </source>
</evidence>
<comment type="catalytic activity">
    <reaction evidence="9">
        <text>ATP + H2O = ADP + phosphate + H(+)</text>
        <dbReference type="Rhea" id="RHEA:13065"/>
        <dbReference type="ChEBI" id="CHEBI:15377"/>
        <dbReference type="ChEBI" id="CHEBI:15378"/>
        <dbReference type="ChEBI" id="CHEBI:30616"/>
        <dbReference type="ChEBI" id="CHEBI:43474"/>
        <dbReference type="ChEBI" id="CHEBI:456216"/>
        <dbReference type="EC" id="5.6.2.3"/>
    </reaction>
</comment>
<dbReference type="SUPFAM" id="SSF52540">
    <property type="entry name" value="P-loop containing nucleoside triphosphate hydrolases"/>
    <property type="match status" value="2"/>
</dbReference>
<reference evidence="11 12" key="1">
    <citation type="journal article" date="2018" name="Mol. Biol. Evol.">
        <title>Analysis of the draft genome of the red seaweed Gracilariopsis chorda provides insights into genome size evolution in Rhodophyta.</title>
        <authorList>
            <person name="Lee J."/>
            <person name="Yang E.C."/>
            <person name="Graf L."/>
            <person name="Yang J.H."/>
            <person name="Qiu H."/>
            <person name="Zel Zion U."/>
            <person name="Chan C.X."/>
            <person name="Stephens T.G."/>
            <person name="Weber A.P.M."/>
            <person name="Boo G.H."/>
            <person name="Boo S.M."/>
            <person name="Kim K.M."/>
            <person name="Shin Y."/>
            <person name="Jung M."/>
            <person name="Lee S.J."/>
            <person name="Yim H.S."/>
            <person name="Lee J.H."/>
            <person name="Bhattacharya D."/>
            <person name="Yoon H.S."/>
        </authorList>
    </citation>
    <scope>NUCLEOTIDE SEQUENCE [LARGE SCALE GENOMIC DNA]</scope>
    <source>
        <strain evidence="11 12">SKKU-2015</strain>
        <tissue evidence="11">Whole body</tissue>
    </source>
</reference>
<dbReference type="OrthoDB" id="5116at2759"/>
<evidence type="ECO:0000256" key="1">
    <source>
        <dbReference type="ARBA" id="ARBA00022741"/>
    </source>
</evidence>
<dbReference type="InterPro" id="IPR010285">
    <property type="entry name" value="DNA_helicase_pif1-like_DEAD"/>
</dbReference>
<name>A0A2V3IF91_9FLOR</name>
<organism evidence="11 12">
    <name type="scientific">Gracilariopsis chorda</name>
    <dbReference type="NCBI Taxonomy" id="448386"/>
    <lineage>
        <taxon>Eukaryota</taxon>
        <taxon>Rhodophyta</taxon>
        <taxon>Florideophyceae</taxon>
        <taxon>Rhodymeniophycidae</taxon>
        <taxon>Gracilariales</taxon>
        <taxon>Gracilariaceae</taxon>
        <taxon>Gracilariopsis</taxon>
    </lineage>
</organism>
<dbReference type="STRING" id="448386.A0A2V3IF91"/>
<evidence type="ECO:0000256" key="6">
    <source>
        <dbReference type="ARBA" id="ARBA00023125"/>
    </source>
</evidence>
<evidence type="ECO:0000313" key="12">
    <source>
        <dbReference type="Proteomes" id="UP000247409"/>
    </source>
</evidence>
<keyword evidence="7 9" id="KW-0234">DNA repair</keyword>
<keyword evidence="8" id="KW-0413">Isomerase</keyword>
<dbReference type="GO" id="GO:0006310">
    <property type="term" value="P:DNA recombination"/>
    <property type="evidence" value="ECO:0007669"/>
    <property type="project" value="UniProtKB-KW"/>
</dbReference>
<evidence type="ECO:0000256" key="4">
    <source>
        <dbReference type="ARBA" id="ARBA00022806"/>
    </source>
</evidence>
<dbReference type="Gene3D" id="3.40.50.300">
    <property type="entry name" value="P-loop containing nucleotide triphosphate hydrolases"/>
    <property type="match status" value="1"/>
</dbReference>
<dbReference type="GO" id="GO:0005524">
    <property type="term" value="F:ATP binding"/>
    <property type="evidence" value="ECO:0007669"/>
    <property type="project" value="UniProtKB-KW"/>
</dbReference>
<protein>
    <recommendedName>
        <fullName evidence="9">ATP-dependent DNA helicase</fullName>
        <ecNumber evidence="9">5.6.2.3</ecNumber>
    </recommendedName>
</protein>
<evidence type="ECO:0000256" key="7">
    <source>
        <dbReference type="ARBA" id="ARBA00023204"/>
    </source>
</evidence>
<keyword evidence="12" id="KW-1185">Reference proteome</keyword>
<evidence type="ECO:0000259" key="10">
    <source>
        <dbReference type="SMART" id="SM00382"/>
    </source>
</evidence>
<evidence type="ECO:0000256" key="8">
    <source>
        <dbReference type="ARBA" id="ARBA00023235"/>
    </source>
</evidence>
<dbReference type="InterPro" id="IPR051055">
    <property type="entry name" value="PIF1_helicase"/>
</dbReference>
<evidence type="ECO:0000256" key="3">
    <source>
        <dbReference type="ARBA" id="ARBA00022801"/>
    </source>
</evidence>
<dbReference type="InterPro" id="IPR027417">
    <property type="entry name" value="P-loop_NTPase"/>
</dbReference>
<sequence>MKRQTTLHSDAFNGQAKRFKRNNGAGSSHSTVRVWTANSIVSGMNLHTDRVQNITRALSKWKSVTAQTPERHSNTYTISSTPFVSTVPSLDRSQEIVIAEAIKGRSLFITGSAGTGKTFTLLKLIRTLRSQGKQVAVTASTGCAAVAIRGSTIHSFLRLGMGNLSLSKARAITDANVSFQRLLQKTDTLVVDEVSMIEGHLFDLMDVVCTTARKCNSSHKPGEYDVNLCNNTRATFGGLQIIVCGDFFQLPPVRSKSSNLCFAFESAAWKETNLQVHVLPRAHRQSCNSFVGMLGEVRRGILSQYTRRVLNASVIGTRNLQPELSRKGDMLQFTKLFPLRAQAQSENMYRLNALPGFTVRYKSQFFSIKGQNSQNEFGSVECLIDLKQGCPVLCTKNIDESKGLVNGTSGFVVGFVRANKWNKNPCRNLLTESQARDLVDSAQGSHGSILSNHITGKMPAILPAVLFDNGTYSIVCTATWDKSDSAGQLVARVPQIPLILGWAVTIHRSQGMSLSLVETDLSHAFDFGQAYVALSRCKSAQGLRIRGYGPGSFRVHPKVVEYYSLHAS</sequence>
<comment type="cofactor">
    <cofactor evidence="9">
        <name>Mg(2+)</name>
        <dbReference type="ChEBI" id="CHEBI:18420"/>
    </cofactor>
</comment>
<keyword evidence="2 9" id="KW-0227">DNA damage</keyword>
<feature type="domain" description="AAA+ ATPase" evidence="10">
    <location>
        <begin position="103"/>
        <end position="419"/>
    </location>
</feature>
<dbReference type="InterPro" id="IPR049163">
    <property type="entry name" value="Pif1-like_2B_dom"/>
</dbReference>
<keyword evidence="1 9" id="KW-0547">Nucleotide-binding</keyword>
<dbReference type="Proteomes" id="UP000247409">
    <property type="component" value="Unassembled WGS sequence"/>
</dbReference>
<dbReference type="Pfam" id="PF05970">
    <property type="entry name" value="PIF1"/>
    <property type="match status" value="1"/>
</dbReference>
<dbReference type="GO" id="GO:0000723">
    <property type="term" value="P:telomere maintenance"/>
    <property type="evidence" value="ECO:0007669"/>
    <property type="project" value="InterPro"/>
</dbReference>
<dbReference type="Pfam" id="PF21530">
    <property type="entry name" value="Pif1_2B_dom"/>
    <property type="match status" value="1"/>
</dbReference>
<keyword evidence="4 9" id="KW-0347">Helicase</keyword>
<comment type="similarity">
    <text evidence="9">Belongs to the helicase family.</text>
</comment>
<dbReference type="GO" id="GO:0006281">
    <property type="term" value="P:DNA repair"/>
    <property type="evidence" value="ECO:0007669"/>
    <property type="project" value="UniProtKB-KW"/>
</dbReference>
<dbReference type="CDD" id="cd18037">
    <property type="entry name" value="DEXSc_Pif1_like"/>
    <property type="match status" value="1"/>
</dbReference>
<dbReference type="EMBL" id="NBIV01000263">
    <property type="protein sequence ID" value="PXF40737.1"/>
    <property type="molecule type" value="Genomic_DNA"/>
</dbReference>
<dbReference type="EC" id="5.6.2.3" evidence="9"/>
<evidence type="ECO:0000256" key="5">
    <source>
        <dbReference type="ARBA" id="ARBA00022840"/>
    </source>
</evidence>
<proteinExistence type="inferred from homology"/>
<comment type="caution">
    <text evidence="11">The sequence shown here is derived from an EMBL/GenBank/DDBJ whole genome shotgun (WGS) entry which is preliminary data.</text>
</comment>
<keyword evidence="9" id="KW-0233">DNA recombination</keyword>
<keyword evidence="6" id="KW-0238">DNA-binding</keyword>